<accession>A0A5J4WI78</accession>
<protein>
    <submittedName>
        <fullName evidence="1">Uncharacterized protein</fullName>
    </submittedName>
</protein>
<reference evidence="1 2" key="1">
    <citation type="submission" date="2019-03" db="EMBL/GenBank/DDBJ databases">
        <title>Single cell metagenomics reveals metabolic interactions within the superorganism composed of flagellate Streblomastix strix and complex community of Bacteroidetes bacteria on its surface.</title>
        <authorList>
            <person name="Treitli S.C."/>
            <person name="Kolisko M."/>
            <person name="Husnik F."/>
            <person name="Keeling P."/>
            <person name="Hampl V."/>
        </authorList>
    </citation>
    <scope>NUCLEOTIDE SEQUENCE [LARGE SCALE GENOMIC DNA]</scope>
    <source>
        <strain evidence="1">ST1C</strain>
    </source>
</reference>
<evidence type="ECO:0000313" key="2">
    <source>
        <dbReference type="Proteomes" id="UP000324800"/>
    </source>
</evidence>
<name>A0A5J4WI78_9EUKA</name>
<dbReference type="Proteomes" id="UP000324800">
    <property type="component" value="Unassembled WGS sequence"/>
</dbReference>
<gene>
    <name evidence="1" type="ORF">EZS28_010178</name>
</gene>
<comment type="caution">
    <text evidence="1">The sequence shown here is derived from an EMBL/GenBank/DDBJ whole genome shotgun (WGS) entry which is preliminary data.</text>
</comment>
<evidence type="ECO:0000313" key="1">
    <source>
        <dbReference type="EMBL" id="KAA6394292.1"/>
    </source>
</evidence>
<proteinExistence type="predicted"/>
<dbReference type="AlphaFoldDB" id="A0A5J4WI78"/>
<organism evidence="1 2">
    <name type="scientific">Streblomastix strix</name>
    <dbReference type="NCBI Taxonomy" id="222440"/>
    <lineage>
        <taxon>Eukaryota</taxon>
        <taxon>Metamonada</taxon>
        <taxon>Preaxostyla</taxon>
        <taxon>Oxymonadida</taxon>
        <taxon>Streblomastigidae</taxon>
        <taxon>Streblomastix</taxon>
    </lineage>
</organism>
<dbReference type="EMBL" id="SNRW01001982">
    <property type="protein sequence ID" value="KAA6394292.1"/>
    <property type="molecule type" value="Genomic_DNA"/>
</dbReference>
<sequence length="354" mass="41044">MNNIPFHSPTRGGVPRLVRQFQPRSVINDIGKKCIDVKEVHRMKRCCPAESLGQDKATCKFCRILELSKTKNQEGRTISMNVEQDQITNNEQRRIVGANTQIIEHEREDLIPGRLVQEVDVIQQLPTRDSRRSLRSNRFGVFLKEQEGHSTETKADNSATSCNLNRRAATASFLKLTDRILKVVEDLNIQIHSFHIKRKTNLIPVSLSRLATSGGYSLKEEILQEAPTMLRIEPKVDMRKCRRLKDRTKDEKQRKHLPPGRMMIAVIEGREENHYSSEFYNKEDQIMKPFKELLMNGVNSYWNAFRAIGQEEQKINGFALKQTMKKPSIQVAKQLSEEPIWRFNKFLKYGKTKL</sequence>